<keyword evidence="3" id="KW-1185">Reference proteome</keyword>
<comment type="caution">
    <text evidence="2">The sequence shown here is derived from an EMBL/GenBank/DDBJ whole genome shotgun (WGS) entry which is preliminary data.</text>
</comment>
<accession>A0A1M2VF83</accession>
<protein>
    <submittedName>
        <fullName evidence="2">Uncharacterized protein</fullName>
    </submittedName>
</protein>
<evidence type="ECO:0000313" key="3">
    <source>
        <dbReference type="Proteomes" id="UP000184267"/>
    </source>
</evidence>
<reference evidence="2 3" key="1">
    <citation type="submission" date="2016-10" db="EMBL/GenBank/DDBJ databases">
        <title>Genome sequence of the basidiomycete white-rot fungus Trametes pubescens.</title>
        <authorList>
            <person name="Makela M.R."/>
            <person name="Granchi Z."/>
            <person name="Peng M."/>
            <person name="De Vries R.P."/>
            <person name="Grigoriev I."/>
            <person name="Riley R."/>
            <person name="Hilden K."/>
        </authorList>
    </citation>
    <scope>NUCLEOTIDE SEQUENCE [LARGE SCALE GENOMIC DNA]</scope>
    <source>
        <strain evidence="2 3">FBCC735</strain>
    </source>
</reference>
<feature type="compositionally biased region" description="Basic residues" evidence="1">
    <location>
        <begin position="74"/>
        <end position="88"/>
    </location>
</feature>
<dbReference type="Proteomes" id="UP000184267">
    <property type="component" value="Unassembled WGS sequence"/>
</dbReference>
<dbReference type="EMBL" id="MNAD01001334">
    <property type="protein sequence ID" value="OJT06255.1"/>
    <property type="molecule type" value="Genomic_DNA"/>
</dbReference>
<gene>
    <name evidence="2" type="ORF">TRAPUB_2885</name>
</gene>
<dbReference type="AlphaFoldDB" id="A0A1M2VF83"/>
<organism evidence="2 3">
    <name type="scientific">Trametes pubescens</name>
    <name type="common">White-rot fungus</name>
    <dbReference type="NCBI Taxonomy" id="154538"/>
    <lineage>
        <taxon>Eukaryota</taxon>
        <taxon>Fungi</taxon>
        <taxon>Dikarya</taxon>
        <taxon>Basidiomycota</taxon>
        <taxon>Agaricomycotina</taxon>
        <taxon>Agaricomycetes</taxon>
        <taxon>Polyporales</taxon>
        <taxon>Polyporaceae</taxon>
        <taxon>Trametes</taxon>
    </lineage>
</organism>
<sequence>MIDCVPGVKPERNPLSRRVTLQNPTEPLVNAVQAPPQTFWVREEQKVTMVTCAERGARGLGGPMKGCGSTQRLNTRKKRKQRLRGRRK</sequence>
<proteinExistence type="predicted"/>
<evidence type="ECO:0000313" key="2">
    <source>
        <dbReference type="EMBL" id="OJT06255.1"/>
    </source>
</evidence>
<evidence type="ECO:0000256" key="1">
    <source>
        <dbReference type="SAM" id="MobiDB-lite"/>
    </source>
</evidence>
<name>A0A1M2VF83_TRAPU</name>
<feature type="region of interest" description="Disordered" evidence="1">
    <location>
        <begin position="58"/>
        <end position="88"/>
    </location>
</feature>